<comment type="caution">
    <text evidence="25">The sequence shown here is derived from an EMBL/GenBank/DDBJ whole genome shotgun (WGS) entry which is preliminary data.</text>
</comment>
<dbReference type="AlphaFoldDB" id="A0A9P7N5U4"/>
<dbReference type="CDD" id="cd11620">
    <property type="entry name" value="HR1_PKC-like_2_fungi"/>
    <property type="match status" value="1"/>
</dbReference>
<dbReference type="InterPro" id="IPR011009">
    <property type="entry name" value="Kinase-like_dom_sf"/>
</dbReference>
<evidence type="ECO:0000313" key="26">
    <source>
        <dbReference type="Proteomes" id="UP000748025"/>
    </source>
</evidence>
<feature type="domain" description="REM-1" evidence="24">
    <location>
        <begin position="1"/>
        <end position="68"/>
    </location>
</feature>
<feature type="compositionally biased region" description="Gly residues" evidence="19">
    <location>
        <begin position="78"/>
        <end position="88"/>
    </location>
</feature>
<dbReference type="FunFam" id="3.30.60.20:FF:000034">
    <property type="entry name" value="Protein kinase C"/>
    <property type="match status" value="1"/>
</dbReference>
<dbReference type="Gene3D" id="3.30.200.20">
    <property type="entry name" value="Phosphorylase Kinase, domain 1"/>
    <property type="match status" value="1"/>
</dbReference>
<feature type="coiled-coil region" evidence="18">
    <location>
        <begin position="15"/>
        <end position="65"/>
    </location>
</feature>
<evidence type="ECO:0000256" key="1">
    <source>
        <dbReference type="ARBA" id="ARBA00005490"/>
    </source>
</evidence>
<keyword evidence="4" id="KW-0597">Phosphoprotein</keyword>
<evidence type="ECO:0000256" key="7">
    <source>
        <dbReference type="ARBA" id="ARBA00022737"/>
    </source>
</evidence>
<dbReference type="FunFam" id="3.30.200.20:FF:000103">
    <property type="entry name" value="Protein kinase C"/>
    <property type="match status" value="1"/>
</dbReference>
<dbReference type="SUPFAM" id="SSF57889">
    <property type="entry name" value="Cysteine-rich domain"/>
    <property type="match status" value="2"/>
</dbReference>
<dbReference type="InterPro" id="IPR000961">
    <property type="entry name" value="AGC-kinase_C"/>
</dbReference>
<dbReference type="SMART" id="SM00133">
    <property type="entry name" value="S_TK_X"/>
    <property type="match status" value="1"/>
</dbReference>
<dbReference type="Pfam" id="PF02185">
    <property type="entry name" value="HR1"/>
    <property type="match status" value="2"/>
</dbReference>
<dbReference type="SUPFAM" id="SSF46585">
    <property type="entry name" value="HR1 repeat"/>
    <property type="match status" value="1"/>
</dbReference>
<dbReference type="CDD" id="cd20823">
    <property type="entry name" value="C1_ScPKC1-like_rpt2"/>
    <property type="match status" value="1"/>
</dbReference>
<keyword evidence="9" id="KW-0863">Zinc-finger</keyword>
<feature type="domain" description="AGC-kinase C-terminal" evidence="23">
    <location>
        <begin position="1103"/>
        <end position="1168"/>
    </location>
</feature>
<keyword evidence="7" id="KW-0677">Repeat</keyword>
<dbReference type="Pfam" id="PF00069">
    <property type="entry name" value="Pkinase"/>
    <property type="match status" value="1"/>
</dbReference>
<dbReference type="GO" id="GO:0005524">
    <property type="term" value="F:ATP binding"/>
    <property type="evidence" value="ECO:0007669"/>
    <property type="project" value="UniProtKB-UniRule"/>
</dbReference>
<dbReference type="CDD" id="cd05570">
    <property type="entry name" value="STKc_PKC"/>
    <property type="match status" value="1"/>
</dbReference>
<dbReference type="InterPro" id="IPR011072">
    <property type="entry name" value="HR1_rho-bd"/>
</dbReference>
<dbReference type="PROSITE" id="PS50081">
    <property type="entry name" value="ZF_DAG_PE_2"/>
    <property type="match status" value="2"/>
</dbReference>
<feature type="binding site" evidence="17">
    <location>
        <position position="872"/>
    </location>
    <ligand>
        <name>ATP</name>
        <dbReference type="ChEBI" id="CHEBI:30616"/>
    </ligand>
</feature>
<dbReference type="PROSITE" id="PS00107">
    <property type="entry name" value="PROTEIN_KINASE_ATP"/>
    <property type="match status" value="1"/>
</dbReference>
<evidence type="ECO:0000256" key="13">
    <source>
        <dbReference type="ARBA" id="ARBA00047272"/>
    </source>
</evidence>
<feature type="region of interest" description="Disordered" evidence="19">
    <location>
        <begin position="73"/>
        <end position="118"/>
    </location>
</feature>
<dbReference type="SMART" id="SM00109">
    <property type="entry name" value="C1"/>
    <property type="match status" value="2"/>
</dbReference>
<dbReference type="InterPro" id="IPR000719">
    <property type="entry name" value="Prot_kinase_dom"/>
</dbReference>
<evidence type="ECO:0000259" key="20">
    <source>
        <dbReference type="PROSITE" id="PS50004"/>
    </source>
</evidence>
<evidence type="ECO:0000259" key="23">
    <source>
        <dbReference type="PROSITE" id="PS51285"/>
    </source>
</evidence>
<keyword evidence="8 17" id="KW-0547">Nucleotide-binding</keyword>
<feature type="region of interest" description="Disordered" evidence="19">
    <location>
        <begin position="755"/>
        <end position="829"/>
    </location>
</feature>
<evidence type="ECO:0000259" key="21">
    <source>
        <dbReference type="PROSITE" id="PS50011"/>
    </source>
</evidence>
<keyword evidence="26" id="KW-1185">Reference proteome</keyword>
<dbReference type="InterPro" id="IPR008271">
    <property type="entry name" value="Ser/Thr_kinase_AS"/>
</dbReference>
<comment type="similarity">
    <text evidence="1">Belongs to the protein kinase superfamily. AGC Ser/Thr protein kinase family. PKC subfamily.</text>
</comment>
<feature type="region of interest" description="Disordered" evidence="19">
    <location>
        <begin position="666"/>
        <end position="728"/>
    </location>
</feature>
<evidence type="ECO:0000256" key="19">
    <source>
        <dbReference type="SAM" id="MobiDB-lite"/>
    </source>
</evidence>
<keyword evidence="16 18" id="KW-0175">Coiled coil</keyword>
<evidence type="ECO:0000256" key="16">
    <source>
        <dbReference type="PROSITE-ProRule" id="PRU01207"/>
    </source>
</evidence>
<dbReference type="FunFam" id="3.30.60.20:FF:000014">
    <property type="entry name" value="Protein kinase C"/>
    <property type="match status" value="1"/>
</dbReference>
<protein>
    <recommendedName>
        <fullName evidence="15">Protein kinase C-like</fullName>
        <ecNumber evidence="2">2.7.11.13</ecNumber>
    </recommendedName>
</protein>
<feature type="compositionally biased region" description="Polar residues" evidence="19">
    <location>
        <begin position="361"/>
        <end position="373"/>
    </location>
</feature>
<feature type="compositionally biased region" description="Low complexity" evidence="19">
    <location>
        <begin position="635"/>
        <end position="648"/>
    </location>
</feature>
<dbReference type="SMART" id="SM00239">
    <property type="entry name" value="C2"/>
    <property type="match status" value="1"/>
</dbReference>
<dbReference type="Gene3D" id="2.60.40.150">
    <property type="entry name" value="C2 domain"/>
    <property type="match status" value="1"/>
</dbReference>
<evidence type="ECO:0000256" key="11">
    <source>
        <dbReference type="ARBA" id="ARBA00022833"/>
    </source>
</evidence>
<dbReference type="PROSITE" id="PS00108">
    <property type="entry name" value="PROTEIN_KINASE_ST"/>
    <property type="match status" value="1"/>
</dbReference>
<dbReference type="Pfam" id="PF00130">
    <property type="entry name" value="C1_1"/>
    <property type="match status" value="2"/>
</dbReference>
<dbReference type="GO" id="GO:0008270">
    <property type="term" value="F:zinc ion binding"/>
    <property type="evidence" value="ECO:0007669"/>
    <property type="project" value="UniProtKB-KW"/>
</dbReference>
<accession>A0A9P7N5U4</accession>
<feature type="domain" description="Phorbol-ester/DAG-type" evidence="22">
    <location>
        <begin position="538"/>
        <end position="588"/>
    </location>
</feature>
<dbReference type="InterPro" id="IPR037778">
    <property type="entry name" value="C2_fungal_PKC"/>
</dbReference>
<evidence type="ECO:0000259" key="22">
    <source>
        <dbReference type="PROSITE" id="PS50081"/>
    </source>
</evidence>
<evidence type="ECO:0000256" key="18">
    <source>
        <dbReference type="SAM" id="Coils"/>
    </source>
</evidence>
<evidence type="ECO:0000256" key="10">
    <source>
        <dbReference type="ARBA" id="ARBA00022777"/>
    </source>
</evidence>
<comment type="catalytic activity">
    <reaction evidence="13">
        <text>L-threonyl-[protein] + ATP = O-phospho-L-threonyl-[protein] + ADP + H(+)</text>
        <dbReference type="Rhea" id="RHEA:46608"/>
        <dbReference type="Rhea" id="RHEA-COMP:11060"/>
        <dbReference type="Rhea" id="RHEA-COMP:11605"/>
        <dbReference type="ChEBI" id="CHEBI:15378"/>
        <dbReference type="ChEBI" id="CHEBI:30013"/>
        <dbReference type="ChEBI" id="CHEBI:30616"/>
        <dbReference type="ChEBI" id="CHEBI:61977"/>
        <dbReference type="ChEBI" id="CHEBI:456216"/>
        <dbReference type="EC" id="2.7.11.13"/>
    </reaction>
</comment>
<feature type="region of interest" description="Disordered" evidence="19">
    <location>
        <begin position="361"/>
        <end position="421"/>
    </location>
</feature>
<dbReference type="PROSITE" id="PS50004">
    <property type="entry name" value="C2"/>
    <property type="match status" value="1"/>
</dbReference>
<evidence type="ECO:0000313" key="25">
    <source>
        <dbReference type="EMBL" id="KAG5997180.1"/>
    </source>
</evidence>
<dbReference type="EC" id="2.7.11.13" evidence="2"/>
<dbReference type="FunFam" id="1.10.510.10:FF:000101">
    <property type="entry name" value="Protein kinase C"/>
    <property type="match status" value="1"/>
</dbReference>
<dbReference type="PROSITE" id="PS51285">
    <property type="entry name" value="AGC_KINASE_CTER"/>
    <property type="match status" value="1"/>
</dbReference>
<dbReference type="Gene3D" id="1.10.510.10">
    <property type="entry name" value="Transferase(Phosphotransferase) domain 1"/>
    <property type="match status" value="1"/>
</dbReference>
<evidence type="ECO:0000256" key="14">
    <source>
        <dbReference type="ARBA" id="ARBA00047470"/>
    </source>
</evidence>
<evidence type="ECO:0000256" key="12">
    <source>
        <dbReference type="ARBA" id="ARBA00022840"/>
    </source>
</evidence>
<dbReference type="CDD" id="cd20822">
    <property type="entry name" value="C1_ScPKC1-like_rpt1"/>
    <property type="match status" value="1"/>
</dbReference>
<keyword evidence="5" id="KW-0808">Transferase</keyword>
<dbReference type="SMART" id="SM00220">
    <property type="entry name" value="S_TKc"/>
    <property type="match status" value="1"/>
</dbReference>
<dbReference type="InterPro" id="IPR000008">
    <property type="entry name" value="C2_dom"/>
</dbReference>
<feature type="compositionally biased region" description="Gly residues" evidence="19">
    <location>
        <begin position="712"/>
        <end position="725"/>
    </location>
</feature>
<evidence type="ECO:0000256" key="3">
    <source>
        <dbReference type="ARBA" id="ARBA00022527"/>
    </source>
</evidence>
<comment type="catalytic activity">
    <reaction evidence="14">
        <text>L-seryl-[protein] + ATP = O-phospho-L-seryl-[protein] + ADP + H(+)</text>
        <dbReference type="Rhea" id="RHEA:17989"/>
        <dbReference type="Rhea" id="RHEA-COMP:9863"/>
        <dbReference type="Rhea" id="RHEA-COMP:11604"/>
        <dbReference type="ChEBI" id="CHEBI:15378"/>
        <dbReference type="ChEBI" id="CHEBI:29999"/>
        <dbReference type="ChEBI" id="CHEBI:30616"/>
        <dbReference type="ChEBI" id="CHEBI:83421"/>
        <dbReference type="ChEBI" id="CHEBI:456216"/>
        <dbReference type="EC" id="2.7.11.13"/>
    </reaction>
</comment>
<evidence type="ECO:0000259" key="24">
    <source>
        <dbReference type="PROSITE" id="PS51860"/>
    </source>
</evidence>
<dbReference type="Proteomes" id="UP000748025">
    <property type="component" value="Unassembled WGS sequence"/>
</dbReference>
<dbReference type="Gene3D" id="3.30.60.20">
    <property type="match status" value="2"/>
</dbReference>
<evidence type="ECO:0000256" key="15">
    <source>
        <dbReference type="ARBA" id="ARBA00068745"/>
    </source>
</evidence>
<dbReference type="SUPFAM" id="SSF56112">
    <property type="entry name" value="Protein kinase-like (PK-like)"/>
    <property type="match status" value="1"/>
</dbReference>
<dbReference type="PROSITE" id="PS51860">
    <property type="entry name" value="REM_1"/>
    <property type="match status" value="2"/>
</dbReference>
<feature type="domain" description="C2" evidence="20">
    <location>
        <begin position="241"/>
        <end position="359"/>
    </location>
</feature>
<feature type="coiled-coil region" evidence="18">
    <location>
        <begin position="212"/>
        <end position="242"/>
    </location>
</feature>
<dbReference type="InterPro" id="IPR035892">
    <property type="entry name" value="C2_domain_sf"/>
</dbReference>
<dbReference type="GO" id="GO:0009272">
    <property type="term" value="P:fungal-type cell wall biogenesis"/>
    <property type="evidence" value="ECO:0007669"/>
    <property type="project" value="InterPro"/>
</dbReference>
<evidence type="ECO:0000256" key="17">
    <source>
        <dbReference type="PROSITE-ProRule" id="PRU10141"/>
    </source>
</evidence>
<dbReference type="InterPro" id="IPR046349">
    <property type="entry name" value="C1-like_sf"/>
</dbReference>
<dbReference type="PROSITE" id="PS50011">
    <property type="entry name" value="PROTEIN_KINASE_DOM"/>
    <property type="match status" value="1"/>
</dbReference>
<feature type="region of interest" description="Disordered" evidence="19">
    <location>
        <begin position="605"/>
        <end position="648"/>
    </location>
</feature>
<keyword evidence="10 25" id="KW-0418">Kinase</keyword>
<dbReference type="InterPro" id="IPR036274">
    <property type="entry name" value="HR1_rpt_sf"/>
</dbReference>
<dbReference type="GO" id="GO:0004697">
    <property type="term" value="F:diacylglycerol-dependent serine/threonine kinase activity"/>
    <property type="evidence" value="ECO:0007669"/>
    <property type="project" value="UniProtKB-EC"/>
</dbReference>
<gene>
    <name evidence="25" type="primary">PKC1</name>
    <name evidence="25" type="ORF">E4U43_002705</name>
</gene>
<dbReference type="OrthoDB" id="63267at2759"/>
<proteinExistence type="inferred from homology"/>
<dbReference type="PROSITE" id="PS00479">
    <property type="entry name" value="ZF_DAG_PE_1"/>
    <property type="match status" value="1"/>
</dbReference>
<dbReference type="Pfam" id="PF00433">
    <property type="entry name" value="Pkinase_C"/>
    <property type="match status" value="1"/>
</dbReference>
<dbReference type="PANTHER" id="PTHR24351">
    <property type="entry name" value="RIBOSOMAL PROTEIN S6 KINASE"/>
    <property type="match status" value="1"/>
</dbReference>
<dbReference type="Gene3D" id="1.10.287.160">
    <property type="entry name" value="HR1 repeat"/>
    <property type="match status" value="1"/>
</dbReference>
<keyword evidence="3" id="KW-0723">Serine/threonine-protein kinase</keyword>
<organism evidence="25 26">
    <name type="scientific">Claviceps pusilla</name>
    <dbReference type="NCBI Taxonomy" id="123648"/>
    <lineage>
        <taxon>Eukaryota</taxon>
        <taxon>Fungi</taxon>
        <taxon>Dikarya</taxon>
        <taxon>Ascomycota</taxon>
        <taxon>Pezizomycotina</taxon>
        <taxon>Sordariomycetes</taxon>
        <taxon>Hypocreomycetidae</taxon>
        <taxon>Hypocreales</taxon>
        <taxon>Clavicipitaceae</taxon>
        <taxon>Claviceps</taxon>
    </lineage>
</organism>
<evidence type="ECO:0000256" key="4">
    <source>
        <dbReference type="ARBA" id="ARBA00022553"/>
    </source>
</evidence>
<keyword evidence="11" id="KW-0862">Zinc</keyword>
<dbReference type="InterPro" id="IPR037312">
    <property type="entry name" value="PKC-like_HR1"/>
</dbReference>
<dbReference type="InterPro" id="IPR017892">
    <property type="entry name" value="Pkinase_C"/>
</dbReference>
<dbReference type="SUPFAM" id="SSF49562">
    <property type="entry name" value="C2 domain (Calcium/lipid-binding domain, CaLB)"/>
    <property type="match status" value="1"/>
</dbReference>
<sequence>MSEDEKKIQDIFKKIEREKNIINAAQAMRSQTTNETVRSRLETQLRDGRRNLQFFEEKLRDIQVRQAGQGVENMSLGAAGGSGGGGLGADDNSSAPLPPSKDSAASWGGDQGGYGTAPYSQIGQHGDLMPPRHPYAPQEPGAGIPKARPNFTKLDLIKYDTPYLGPRIQLMLSQIQFKLNVEEQYLKGVEKMVQLYGMEGDRRSKAVAAGRRVESKQKIVLLKQALKRYEELHVDMDSADAQDDDSINTPNLRKPLSGQLSIRVMAVKDVDHAVTGRLSRGPETFVAVKVEDSVVARTKTSRNDRWDAEYHNIDVDKANEVELTVYDKPGEHPMPIGLLWVRISDIVEEIRRKRIEAEMNSSGWVSADQMGTPSSPPGQLPMSPSQMGHAGQGGYGSDPSSYSGGPPPHVPQPQINTGPIESWFNLEPMGQIQLQMNFVKQNKDRRPVDVGLGRKGAVRQRKEEVHEMYGHKFVQHQFYNIMRCALCGDFLKYSAGMQCEDCKYTCHTKCYQSVVTKCISKSNAETDPDEEKINHRIPHRFQPFSNMTANWCCHCGYILPFGKKNCRKCSECGLTCHAHCAHLVPDFCGMSMAVANQILEGIRSQKQRQAKASSMTERTLRPSAGVRASLPGTMPTSSASYSGSSASTIPSVSAQATEAAKIMYGSQPNSPIQQRPPAPDRVPSSNAAAAAAAAMSGVTANQGQRLSDYGRYTGGGGGGGGGGGYDQQQQQNQAYANQYGGGQPQQRRYNPADYATVTQPYPTTPAAAHQAARTSVQQPPVQQQPTAPTPQQKYQPSGAAAAAPKPEPVVAQRPQSGGVVGQRKQLPLHTDPGTGQRIGLDHFNFLAVLGKGNFGKVMLAETKRTRKLYAIKVLKKEFIIENDEVESMRSEKRVFVIANKERHPFLTNLHACFQTETRVYFVMEYVSGGDLMLHIQRGQFGTKRAQFYAAEVCLALKYFHENGVVYRDLKLDNIMLTLDGHIKVADYGLCKEDMWYGSTTSTFCGTPEFMAPEILLDKKYGRAVDWWAYGVLIYQMLLQQSPFRGEDEEEIYDSVLADEPLYPIHMPRDSVSILQKLLTRDPEQRLGSGPTDAQEVMSQPFFRNINWDDIYHKRVEPPFKPSIKSATDTSNFDSEFTSVTPVLTPVQSVLSQAMQEEFRGFSYTADFE</sequence>
<feature type="domain" description="Protein kinase" evidence="21">
    <location>
        <begin position="843"/>
        <end position="1102"/>
    </location>
</feature>
<dbReference type="GO" id="GO:0007165">
    <property type="term" value="P:signal transduction"/>
    <property type="evidence" value="ECO:0007669"/>
    <property type="project" value="InterPro"/>
</dbReference>
<feature type="domain" description="REM-1" evidence="24">
    <location>
        <begin position="158"/>
        <end position="235"/>
    </location>
</feature>
<name>A0A9P7N5U4_9HYPO</name>
<dbReference type="SMART" id="SM00742">
    <property type="entry name" value="Hr1"/>
    <property type="match status" value="2"/>
</dbReference>
<feature type="compositionally biased region" description="Low complexity" evidence="19">
    <location>
        <begin position="777"/>
        <end position="803"/>
    </location>
</feature>
<dbReference type="CDD" id="cd08689">
    <property type="entry name" value="C2_fungal_Pkc1p"/>
    <property type="match status" value="1"/>
</dbReference>
<evidence type="ECO:0000256" key="9">
    <source>
        <dbReference type="ARBA" id="ARBA00022771"/>
    </source>
</evidence>
<dbReference type="EMBL" id="SRPW01001979">
    <property type="protein sequence ID" value="KAG5997180.1"/>
    <property type="molecule type" value="Genomic_DNA"/>
</dbReference>
<evidence type="ECO:0000256" key="8">
    <source>
        <dbReference type="ARBA" id="ARBA00022741"/>
    </source>
</evidence>
<evidence type="ECO:0000256" key="5">
    <source>
        <dbReference type="ARBA" id="ARBA00022679"/>
    </source>
</evidence>
<reference evidence="25" key="1">
    <citation type="journal article" date="2020" name="bioRxiv">
        <title>Whole genome comparisons of ergot fungi reveals the divergence and evolution of species within the genus Claviceps are the result of varying mechanisms driving genome evolution and host range expansion.</title>
        <authorList>
            <person name="Wyka S.A."/>
            <person name="Mondo S.J."/>
            <person name="Liu M."/>
            <person name="Dettman J."/>
            <person name="Nalam V."/>
            <person name="Broders K.D."/>
        </authorList>
    </citation>
    <scope>NUCLEOTIDE SEQUENCE</scope>
    <source>
        <strain evidence="25">CCC 602</strain>
    </source>
</reference>
<dbReference type="InterPro" id="IPR017441">
    <property type="entry name" value="Protein_kinase_ATP_BS"/>
</dbReference>
<dbReference type="InterPro" id="IPR002219">
    <property type="entry name" value="PKC_DAG/PE"/>
</dbReference>
<keyword evidence="12 17" id="KW-0067">ATP-binding</keyword>
<feature type="domain" description="Phorbol-ester/DAG-type" evidence="22">
    <location>
        <begin position="470"/>
        <end position="518"/>
    </location>
</feature>
<evidence type="ECO:0000256" key="6">
    <source>
        <dbReference type="ARBA" id="ARBA00022723"/>
    </source>
</evidence>
<evidence type="ECO:0000256" key="2">
    <source>
        <dbReference type="ARBA" id="ARBA00012429"/>
    </source>
</evidence>
<keyword evidence="6" id="KW-0479">Metal-binding</keyword>